<dbReference type="PANTHER" id="PTHR43418">
    <property type="entry name" value="MULTIFUNCTIONAL TRYPTOPHAN BIOSYNTHESIS PROTEIN-RELATED"/>
    <property type="match status" value="1"/>
</dbReference>
<evidence type="ECO:0000259" key="5">
    <source>
        <dbReference type="Pfam" id="PF00117"/>
    </source>
</evidence>
<dbReference type="GO" id="GO:0004049">
    <property type="term" value="F:anthranilate synthase activity"/>
    <property type="evidence" value="ECO:0007669"/>
    <property type="project" value="UniProtKB-EC"/>
</dbReference>
<evidence type="ECO:0000313" key="6">
    <source>
        <dbReference type="EMBL" id="MBU3826219.1"/>
    </source>
</evidence>
<dbReference type="PROSITE" id="PS51273">
    <property type="entry name" value="GATASE_TYPE_1"/>
    <property type="match status" value="1"/>
</dbReference>
<proteinExistence type="predicted"/>
<dbReference type="GO" id="GO:0005829">
    <property type="term" value="C:cytosol"/>
    <property type="evidence" value="ECO:0007669"/>
    <property type="project" value="TreeGrafter"/>
</dbReference>
<dbReference type="AlphaFoldDB" id="A0A9E2NT80"/>
<dbReference type="EC" id="4.1.3.27" evidence="1"/>
<dbReference type="InterPro" id="IPR050472">
    <property type="entry name" value="Anth_synth/Amidotransfase"/>
</dbReference>
<accession>A0A9E2NT80</accession>
<dbReference type="CDD" id="cd01743">
    <property type="entry name" value="GATase1_Anthranilate_Synthase"/>
    <property type="match status" value="1"/>
</dbReference>
<dbReference type="FunFam" id="3.40.50.880:FF:000003">
    <property type="entry name" value="Anthranilate synthase component II"/>
    <property type="match status" value="1"/>
</dbReference>
<keyword evidence="3" id="KW-0456">Lyase</keyword>
<dbReference type="GO" id="GO:0002047">
    <property type="term" value="P:phenazine biosynthetic process"/>
    <property type="evidence" value="ECO:0007669"/>
    <property type="project" value="TreeGrafter"/>
</dbReference>
<evidence type="ECO:0000313" key="7">
    <source>
        <dbReference type="Proteomes" id="UP000824150"/>
    </source>
</evidence>
<protein>
    <recommendedName>
        <fullName evidence="1">anthranilate synthase</fullName>
        <ecNumber evidence="1">4.1.3.27</ecNumber>
    </recommendedName>
</protein>
<name>A0A9E2NT80_9GAMM</name>
<sequence length="195" mass="21056">MKLIFIDNFDSFSYNLIDELSSLGCALEVYRNDVSPDFVDAKLQQAAALGPTALVISPGPGTPSESGNLLPIIGKICGHFPMLGVCLGHQAIAQYLGAQVVRAPEICHGKASELTHDNGPLFTGLSNPLRAARYHSLIVQNLPPCLTLAAEVNSLCMAYYARNPRVVGLQFHPESILTTHGRQILNNCLNFLICL</sequence>
<evidence type="ECO:0000256" key="1">
    <source>
        <dbReference type="ARBA" id="ARBA00012266"/>
    </source>
</evidence>
<gene>
    <name evidence="6" type="ORF">IAA31_01820</name>
</gene>
<dbReference type="Pfam" id="PF00117">
    <property type="entry name" value="GATase"/>
    <property type="match status" value="1"/>
</dbReference>
<reference evidence="6" key="1">
    <citation type="journal article" date="2021" name="PeerJ">
        <title>Extensive microbial diversity within the chicken gut microbiome revealed by metagenomics and culture.</title>
        <authorList>
            <person name="Gilroy R."/>
            <person name="Ravi A."/>
            <person name="Getino M."/>
            <person name="Pursley I."/>
            <person name="Horton D.L."/>
            <person name="Alikhan N.F."/>
            <person name="Baker D."/>
            <person name="Gharbi K."/>
            <person name="Hall N."/>
            <person name="Watson M."/>
            <person name="Adriaenssens E.M."/>
            <person name="Foster-Nyarko E."/>
            <person name="Jarju S."/>
            <person name="Secka A."/>
            <person name="Antonio M."/>
            <person name="Oren A."/>
            <person name="Chaudhuri R.R."/>
            <person name="La Ragione R."/>
            <person name="Hildebrand F."/>
            <person name="Pallen M.J."/>
        </authorList>
    </citation>
    <scope>NUCLEOTIDE SEQUENCE</scope>
    <source>
        <strain evidence="6">687</strain>
    </source>
</reference>
<dbReference type="SUPFAM" id="SSF52317">
    <property type="entry name" value="Class I glutamine amidotransferase-like"/>
    <property type="match status" value="1"/>
</dbReference>
<dbReference type="PANTHER" id="PTHR43418:SF2">
    <property type="entry name" value="BIFUNCTIONAL PROTEIN TRPGD"/>
    <property type="match status" value="1"/>
</dbReference>
<evidence type="ECO:0000256" key="3">
    <source>
        <dbReference type="ARBA" id="ARBA00023239"/>
    </source>
</evidence>
<dbReference type="GO" id="GO:0004048">
    <property type="term" value="F:anthranilate phosphoribosyltransferase activity"/>
    <property type="evidence" value="ECO:0007669"/>
    <property type="project" value="TreeGrafter"/>
</dbReference>
<feature type="domain" description="Glutamine amidotransferase" evidence="5">
    <location>
        <begin position="5"/>
        <end position="189"/>
    </location>
</feature>
<reference evidence="6" key="2">
    <citation type="submission" date="2021-04" db="EMBL/GenBank/DDBJ databases">
        <authorList>
            <person name="Gilroy R."/>
        </authorList>
    </citation>
    <scope>NUCLEOTIDE SEQUENCE</scope>
    <source>
        <strain evidence="6">687</strain>
    </source>
</reference>
<dbReference type="PRINTS" id="PR00097">
    <property type="entry name" value="ANTSNTHASEII"/>
</dbReference>
<dbReference type="PRINTS" id="PR00096">
    <property type="entry name" value="GATASE"/>
</dbReference>
<comment type="catalytic activity">
    <reaction evidence="4">
        <text>chorismate + L-glutamine = anthranilate + pyruvate + L-glutamate + H(+)</text>
        <dbReference type="Rhea" id="RHEA:21732"/>
        <dbReference type="ChEBI" id="CHEBI:15361"/>
        <dbReference type="ChEBI" id="CHEBI:15378"/>
        <dbReference type="ChEBI" id="CHEBI:16567"/>
        <dbReference type="ChEBI" id="CHEBI:29748"/>
        <dbReference type="ChEBI" id="CHEBI:29985"/>
        <dbReference type="ChEBI" id="CHEBI:58359"/>
        <dbReference type="EC" id="4.1.3.27"/>
    </reaction>
</comment>
<dbReference type="InterPro" id="IPR017926">
    <property type="entry name" value="GATASE"/>
</dbReference>
<organism evidence="6 7">
    <name type="scientific">Candidatus Anaerobiospirillum merdipullorum</name>
    <dbReference type="NCBI Taxonomy" id="2838450"/>
    <lineage>
        <taxon>Bacteria</taxon>
        <taxon>Pseudomonadati</taxon>
        <taxon>Pseudomonadota</taxon>
        <taxon>Gammaproteobacteria</taxon>
        <taxon>Aeromonadales</taxon>
        <taxon>Succinivibrionaceae</taxon>
        <taxon>Anaerobiospirillum</taxon>
    </lineage>
</organism>
<dbReference type="NCBIfam" id="TIGR00566">
    <property type="entry name" value="trpG_papA"/>
    <property type="match status" value="1"/>
</dbReference>
<evidence type="ECO:0000256" key="2">
    <source>
        <dbReference type="ARBA" id="ARBA00022962"/>
    </source>
</evidence>
<dbReference type="EMBL" id="JAHLFG010000021">
    <property type="protein sequence ID" value="MBU3826219.1"/>
    <property type="molecule type" value="Genomic_DNA"/>
</dbReference>
<dbReference type="Proteomes" id="UP000824150">
    <property type="component" value="Unassembled WGS sequence"/>
</dbReference>
<keyword evidence="2" id="KW-0315">Glutamine amidotransferase</keyword>
<dbReference type="PRINTS" id="PR00099">
    <property type="entry name" value="CPSGATASE"/>
</dbReference>
<dbReference type="Gene3D" id="3.40.50.880">
    <property type="match status" value="1"/>
</dbReference>
<dbReference type="GO" id="GO:0000162">
    <property type="term" value="P:L-tryptophan biosynthetic process"/>
    <property type="evidence" value="ECO:0007669"/>
    <property type="project" value="TreeGrafter"/>
</dbReference>
<dbReference type="InterPro" id="IPR006221">
    <property type="entry name" value="TrpG/PapA_dom"/>
</dbReference>
<dbReference type="InterPro" id="IPR029062">
    <property type="entry name" value="Class_I_gatase-like"/>
</dbReference>
<evidence type="ECO:0000256" key="4">
    <source>
        <dbReference type="ARBA" id="ARBA00047683"/>
    </source>
</evidence>
<comment type="caution">
    <text evidence="6">The sequence shown here is derived from an EMBL/GenBank/DDBJ whole genome shotgun (WGS) entry which is preliminary data.</text>
</comment>